<evidence type="ECO:0000313" key="2">
    <source>
        <dbReference type="EMBL" id="KAK5885581.1"/>
    </source>
</evidence>
<gene>
    <name evidence="2" type="ORF">CesoFtcFv8_019279</name>
</gene>
<dbReference type="Proteomes" id="UP001335648">
    <property type="component" value="Unassembled WGS sequence"/>
</dbReference>
<keyword evidence="3" id="KW-1185">Reference proteome</keyword>
<accession>A0AAN8BI06</accession>
<sequence length="194" mass="19451">MQVGGQGRSRAGFMRTGAAGIFFLPKTKKRAQGQGEFSAACRGGRRPRGGVREPCGGRRGRQGAAVGSAHQQQGAQARQSRVGDAHAPRRCAGAAEGPGGMLAAGRLGRERGAEPGPGGLGSGQSAAKEGHVRPGIAALRAGSGASTRGRLSRGQRGRSGLSITAAAGPARRSRSGARQGWAGGRARARVTVGA</sequence>
<reference evidence="2 3" key="1">
    <citation type="journal article" date="2023" name="Mol. Biol. Evol.">
        <title>Genomics of Secondarily Temperate Adaptation in the Only Non-Antarctic Icefish.</title>
        <authorList>
            <person name="Rivera-Colon A.G."/>
            <person name="Rayamajhi N."/>
            <person name="Minhas B.F."/>
            <person name="Madrigal G."/>
            <person name="Bilyk K.T."/>
            <person name="Yoon V."/>
            <person name="Hune M."/>
            <person name="Gregory S."/>
            <person name="Cheng C.H.C."/>
            <person name="Catchen J.M."/>
        </authorList>
    </citation>
    <scope>NUCLEOTIDE SEQUENCE [LARGE SCALE GENOMIC DNA]</scope>
    <source>
        <strain evidence="2">JC2023a</strain>
    </source>
</reference>
<feature type="compositionally biased region" description="Low complexity" evidence="1">
    <location>
        <begin position="157"/>
        <end position="180"/>
    </location>
</feature>
<evidence type="ECO:0000256" key="1">
    <source>
        <dbReference type="SAM" id="MobiDB-lite"/>
    </source>
</evidence>
<comment type="caution">
    <text evidence="2">The sequence shown here is derived from an EMBL/GenBank/DDBJ whole genome shotgun (WGS) entry which is preliminary data.</text>
</comment>
<organism evidence="2 3">
    <name type="scientific">Champsocephalus esox</name>
    <name type="common">pike icefish</name>
    <dbReference type="NCBI Taxonomy" id="159716"/>
    <lineage>
        <taxon>Eukaryota</taxon>
        <taxon>Metazoa</taxon>
        <taxon>Chordata</taxon>
        <taxon>Craniata</taxon>
        <taxon>Vertebrata</taxon>
        <taxon>Euteleostomi</taxon>
        <taxon>Actinopterygii</taxon>
        <taxon>Neopterygii</taxon>
        <taxon>Teleostei</taxon>
        <taxon>Neoteleostei</taxon>
        <taxon>Acanthomorphata</taxon>
        <taxon>Eupercaria</taxon>
        <taxon>Perciformes</taxon>
        <taxon>Notothenioidei</taxon>
        <taxon>Channichthyidae</taxon>
        <taxon>Champsocephalus</taxon>
    </lineage>
</organism>
<feature type="compositionally biased region" description="Polar residues" evidence="1">
    <location>
        <begin position="70"/>
        <end position="79"/>
    </location>
</feature>
<evidence type="ECO:0000313" key="3">
    <source>
        <dbReference type="Proteomes" id="UP001335648"/>
    </source>
</evidence>
<proteinExistence type="predicted"/>
<name>A0AAN8BI06_9TELE</name>
<dbReference type="EMBL" id="JAULUE010002060">
    <property type="protein sequence ID" value="KAK5885581.1"/>
    <property type="molecule type" value="Genomic_DNA"/>
</dbReference>
<protein>
    <submittedName>
        <fullName evidence="2">Uncharacterized protein</fullName>
    </submittedName>
</protein>
<dbReference type="AlphaFoldDB" id="A0AAN8BI06"/>
<feature type="region of interest" description="Disordered" evidence="1">
    <location>
        <begin position="29"/>
        <end position="194"/>
    </location>
</feature>